<dbReference type="Proteomes" id="UP000198287">
    <property type="component" value="Unassembled WGS sequence"/>
</dbReference>
<evidence type="ECO:0000313" key="2">
    <source>
        <dbReference type="EMBL" id="OXA50440.1"/>
    </source>
</evidence>
<reference evidence="2 3" key="1">
    <citation type="submission" date="2015-12" db="EMBL/GenBank/DDBJ databases">
        <title>The genome of Folsomia candida.</title>
        <authorList>
            <person name="Faddeeva A."/>
            <person name="Derks M.F."/>
            <person name="Anvar Y."/>
            <person name="Smit S."/>
            <person name="Van Straalen N."/>
            <person name="Roelofs D."/>
        </authorList>
    </citation>
    <scope>NUCLEOTIDE SEQUENCE [LARGE SCALE GENOMIC DNA]</scope>
    <source>
        <strain evidence="2 3">VU population</strain>
        <tissue evidence="2">Whole body</tissue>
    </source>
</reference>
<gene>
    <name evidence="2" type="ORF">Fcan01_15187</name>
</gene>
<evidence type="ECO:0000313" key="3">
    <source>
        <dbReference type="Proteomes" id="UP000198287"/>
    </source>
</evidence>
<sequence length="235" mass="26436">MGQVLSFFIGNTASDNFHDACIERYRKERKKTRQSAVQDKLENTVISGFHHGIWCQSFTEKFRMKRNNEVESRHHDPIVEMKSQLSLQTQSVSDLLLDHGSSDFIEKFDTDSGYGTNVDHKPFNKTLKTNSSNEVASLPLITPPRKNSDPAAAPTSVWTMIQSGTYLASVTAKKSAMTIKKTSQTGEVQQDAAEMKTGDSLCDDNNCDDKTEKFENKHVDFLEPLEIPDKPDETN</sequence>
<name>A0A226DZH2_FOLCA</name>
<keyword evidence="3" id="KW-1185">Reference proteome</keyword>
<feature type="region of interest" description="Disordered" evidence="1">
    <location>
        <begin position="181"/>
        <end position="202"/>
    </location>
</feature>
<comment type="caution">
    <text evidence="2">The sequence shown here is derived from an EMBL/GenBank/DDBJ whole genome shotgun (WGS) entry which is preliminary data.</text>
</comment>
<proteinExistence type="predicted"/>
<dbReference type="AlphaFoldDB" id="A0A226DZH2"/>
<accession>A0A226DZH2</accession>
<organism evidence="2 3">
    <name type="scientific">Folsomia candida</name>
    <name type="common">Springtail</name>
    <dbReference type="NCBI Taxonomy" id="158441"/>
    <lineage>
        <taxon>Eukaryota</taxon>
        <taxon>Metazoa</taxon>
        <taxon>Ecdysozoa</taxon>
        <taxon>Arthropoda</taxon>
        <taxon>Hexapoda</taxon>
        <taxon>Collembola</taxon>
        <taxon>Entomobryomorpha</taxon>
        <taxon>Isotomoidea</taxon>
        <taxon>Isotomidae</taxon>
        <taxon>Proisotominae</taxon>
        <taxon>Folsomia</taxon>
    </lineage>
</organism>
<evidence type="ECO:0000256" key="1">
    <source>
        <dbReference type="SAM" id="MobiDB-lite"/>
    </source>
</evidence>
<protein>
    <submittedName>
        <fullName evidence="2">Uncharacterized protein</fullName>
    </submittedName>
</protein>
<dbReference type="EMBL" id="LNIX01000009">
    <property type="protein sequence ID" value="OXA50440.1"/>
    <property type="molecule type" value="Genomic_DNA"/>
</dbReference>